<gene>
    <name evidence="1" type="ORF">CIHG_06638</name>
</gene>
<sequence>MASPLNETSPSRIPFPSALSLTIANVRARGCPWLLEGKDCLHESSGYLGSISERMGAVVAVDNRTDFCVWSGAVVKHMAFSMAATCKAQVAMHISRLAWMVTQELYLTSKGRIRDGSAQLCGVVREVTNYVTGRTLFARPAAVVRCFGQIIALYSCRY</sequence>
<dbReference type="EMBL" id="DS017006">
    <property type="protein sequence ID" value="KMU88697.1"/>
    <property type="molecule type" value="Genomic_DNA"/>
</dbReference>
<evidence type="ECO:0000313" key="1">
    <source>
        <dbReference type="EMBL" id="KMU88697.1"/>
    </source>
</evidence>
<reference evidence="2" key="1">
    <citation type="journal article" date="2010" name="Genome Res.">
        <title>Population genomic sequencing of Coccidioides fungi reveals recent hybridization and transposon control.</title>
        <authorList>
            <person name="Neafsey D.E."/>
            <person name="Barker B.M."/>
            <person name="Sharpton T.J."/>
            <person name="Stajich J.E."/>
            <person name="Park D.J."/>
            <person name="Whiston E."/>
            <person name="Hung C.-Y."/>
            <person name="McMahan C."/>
            <person name="White J."/>
            <person name="Sykes S."/>
            <person name="Heiman D."/>
            <person name="Young S."/>
            <person name="Zeng Q."/>
            <person name="Abouelleil A."/>
            <person name="Aftuck L."/>
            <person name="Bessette D."/>
            <person name="Brown A."/>
            <person name="FitzGerald M."/>
            <person name="Lui A."/>
            <person name="Macdonald J.P."/>
            <person name="Priest M."/>
            <person name="Orbach M.J."/>
            <person name="Galgiani J.N."/>
            <person name="Kirkland T.N."/>
            <person name="Cole G.T."/>
            <person name="Birren B.W."/>
            <person name="Henn M.R."/>
            <person name="Taylor J.W."/>
            <person name="Rounsley S.D."/>
        </authorList>
    </citation>
    <scope>NUCLEOTIDE SEQUENCE [LARGE SCALE GENOMIC DNA]</scope>
    <source>
        <strain evidence="2">H538.4</strain>
    </source>
</reference>
<protein>
    <submittedName>
        <fullName evidence="1">Uncharacterized protein</fullName>
    </submittedName>
</protein>
<dbReference type="Proteomes" id="UP000054563">
    <property type="component" value="Unassembled WGS sequence"/>
</dbReference>
<evidence type="ECO:0000313" key="2">
    <source>
        <dbReference type="Proteomes" id="UP000054563"/>
    </source>
</evidence>
<accession>A0A0J8RV95</accession>
<dbReference type="AlphaFoldDB" id="A0A0J8RV95"/>
<proteinExistence type="predicted"/>
<dbReference type="VEuPathDB" id="FungiDB:CIHG_06638"/>
<organism evidence="1 2">
    <name type="scientific">Coccidioides immitis H538.4</name>
    <dbReference type="NCBI Taxonomy" id="396776"/>
    <lineage>
        <taxon>Eukaryota</taxon>
        <taxon>Fungi</taxon>
        <taxon>Dikarya</taxon>
        <taxon>Ascomycota</taxon>
        <taxon>Pezizomycotina</taxon>
        <taxon>Eurotiomycetes</taxon>
        <taxon>Eurotiomycetidae</taxon>
        <taxon>Onygenales</taxon>
        <taxon>Onygenaceae</taxon>
        <taxon>Coccidioides</taxon>
    </lineage>
</organism>
<name>A0A0J8RV95_COCIT</name>